<dbReference type="Pfam" id="PF17962">
    <property type="entry name" value="bMG6"/>
    <property type="match status" value="1"/>
</dbReference>
<dbReference type="SMART" id="SM01360">
    <property type="entry name" value="A2M"/>
    <property type="match status" value="1"/>
</dbReference>
<feature type="domain" description="Alpha-2-macroglobulin" evidence="4">
    <location>
        <begin position="1266"/>
        <end position="1356"/>
    </location>
</feature>
<dbReference type="Proteomes" id="UP000050514">
    <property type="component" value="Unassembled WGS sequence"/>
</dbReference>
<keyword evidence="2" id="KW-0732">Signal</keyword>
<dbReference type="GO" id="GO:0004866">
    <property type="term" value="F:endopeptidase inhibitor activity"/>
    <property type="evidence" value="ECO:0007669"/>
    <property type="project" value="InterPro"/>
</dbReference>
<dbReference type="Pfam" id="PF01835">
    <property type="entry name" value="MG2"/>
    <property type="match status" value="1"/>
</dbReference>
<dbReference type="InterPro" id="IPR008930">
    <property type="entry name" value="Terpenoid_cyclase/PrenylTrfase"/>
</dbReference>
<dbReference type="Pfam" id="PF00207">
    <property type="entry name" value="A2M"/>
    <property type="match status" value="1"/>
</dbReference>
<protein>
    <recommendedName>
        <fullName evidence="7">Alpha-2-macroglobulin</fullName>
    </recommendedName>
</protein>
<dbReference type="PANTHER" id="PTHR40094:SF1">
    <property type="entry name" value="UBIQUITIN DOMAIN-CONTAINING PROTEIN"/>
    <property type="match status" value="1"/>
</dbReference>
<dbReference type="Pfam" id="PF17973">
    <property type="entry name" value="bMG10"/>
    <property type="match status" value="1"/>
</dbReference>
<dbReference type="InterPro" id="IPR002890">
    <property type="entry name" value="MG2"/>
</dbReference>
<organism evidence="5 6">
    <name type="scientific">Bellilinea caldifistulae</name>
    <dbReference type="NCBI Taxonomy" id="360411"/>
    <lineage>
        <taxon>Bacteria</taxon>
        <taxon>Bacillati</taxon>
        <taxon>Chloroflexota</taxon>
        <taxon>Anaerolineae</taxon>
        <taxon>Anaerolineales</taxon>
        <taxon>Anaerolineaceae</taxon>
        <taxon>Bellilinea</taxon>
    </lineage>
</organism>
<keyword evidence="6" id="KW-1185">Reference proteome</keyword>
<dbReference type="InterPro" id="IPR021868">
    <property type="entry name" value="Alpha_2_Macroglob_MG3"/>
</dbReference>
<evidence type="ECO:0000259" key="3">
    <source>
        <dbReference type="SMART" id="SM01359"/>
    </source>
</evidence>
<feature type="domain" description="Alpha-2-macroglobulin bait region" evidence="3">
    <location>
        <begin position="1061"/>
        <end position="1206"/>
    </location>
</feature>
<dbReference type="PROSITE" id="PS51257">
    <property type="entry name" value="PROKAR_LIPOPROTEIN"/>
    <property type="match status" value="1"/>
</dbReference>
<dbReference type="InterPro" id="IPR041462">
    <property type="entry name" value="Bact_A2M_MG6"/>
</dbReference>
<dbReference type="Gene3D" id="2.60.40.10">
    <property type="entry name" value="Immunoglobulins"/>
    <property type="match status" value="1"/>
</dbReference>
<dbReference type="Gene3D" id="2.60.40.3710">
    <property type="match status" value="3"/>
</dbReference>
<reference evidence="5 6" key="1">
    <citation type="submission" date="2015-07" db="EMBL/GenBank/DDBJ databases">
        <title>Draft genome of Bellilinea caldifistulae DSM 17877.</title>
        <authorList>
            <person name="Hemp J."/>
            <person name="Ward L.M."/>
            <person name="Pace L.A."/>
            <person name="Fischer W.W."/>
        </authorList>
    </citation>
    <scope>NUCLEOTIDE SEQUENCE [LARGE SCALE GENOMIC DNA]</scope>
    <source>
        <strain evidence="5 6">GOMI-1</strain>
    </source>
</reference>
<dbReference type="RefSeq" id="WP_061918545.1">
    <property type="nucleotide sequence ID" value="NZ_DF967971.1"/>
</dbReference>
<dbReference type="Pfam" id="PF11974">
    <property type="entry name" value="bMG3"/>
    <property type="match status" value="1"/>
</dbReference>
<dbReference type="Pfam" id="PF07703">
    <property type="entry name" value="A2M_BRD"/>
    <property type="match status" value="1"/>
</dbReference>
<proteinExistence type="inferred from homology"/>
<comment type="similarity">
    <text evidence="1">Belongs to the protease inhibitor I39 (alpha-2-macroglobulin) family. Bacterial alpha-2-macroglobulin subfamily.</text>
</comment>
<dbReference type="OrthoDB" id="9767116at2"/>
<dbReference type="InterPro" id="IPR032812">
    <property type="entry name" value="SbsA_Ig"/>
</dbReference>
<dbReference type="SUPFAM" id="SSF48239">
    <property type="entry name" value="Terpenoid cyclases/Protein prenyltransferases"/>
    <property type="match status" value="1"/>
</dbReference>
<dbReference type="InterPro" id="IPR041246">
    <property type="entry name" value="Bact_MG10"/>
</dbReference>
<dbReference type="STRING" id="360411.AC812_11335"/>
<evidence type="ECO:0008006" key="7">
    <source>
        <dbReference type="Google" id="ProtNLM"/>
    </source>
</evidence>
<evidence type="ECO:0000313" key="6">
    <source>
        <dbReference type="Proteomes" id="UP000050514"/>
    </source>
</evidence>
<sequence length="1973" mass="217341">MRNHTQPGLFRVMMTLFGLMAVVGLSCNLPFGGTTNSTLPTQTVAQPTRLPVLQEGLPPTVLEVQPEPGSIINPREGMVVTFDQPMDRPSVEGALEIRPVTSGRFEWLDDTSVRFVPDQALPLDTPLTLTLQPTAKDRSGNNLLRAFSYQFRTAGELRITERLPQPDVQDLDPTSIVAVSFNRPVIELGEVGSAEPAAFSLQPAAEGEGRWLNTSTYVFTPRPALEGGQTYQVVMNTTLVGVDGTSLPDAELMNWQFSTVKPALIGIEPPLEGAQPLDVQIRLTFNQPMNRRSVEQGLRLRRQDGSPVNLTYEWSERDSVVAVKPQELLDRNREYVVEMDRVEALGGVTIEETLNQSFRTVGQFQVVSTTPADGEDLEVFGDYGSLLVEFSAPLARTQNLNDRVLLEPKISNFFLFSDEQAGFLYISGFFKSGQTYRLTLKADLQDRWGQALGRDYTFTFKAGNSLPTLNIPIQNTYGTLYYALPGDTTLPAYATNLEGLSIRRARITLLDVIRAIERTPAFDSLPLEENWQVELNLPQNTSQGIEIPLKADRSGLETGLYAFRISSPQFTETYQAVNLLMVVSPIQLTIKESQQEVVVWAVNALNRRPVSGREVTVYQGGSGLELGKAQTDEQGIARISLTESRSYRTLVVTLGKEGDPDFSLATTEWNGGIFPWNFGINSNFDQPPIKTYGYTDRPIYQPGQMVYYRYVVRQWNDARYPPADLKEITVKIYGSYSPEQGTPLLETQKLSLSPYGTAYGQVQLPPDTPTGIYTIQIEDQPDSVIEFQVAAYRKPEIDLQVAFSKSDYRAGEDIRAEVAANYFFGALAAGVNVSWSLYARNTEADLPGGFVSGRVDTFWLEPDWWMRMELPLGDFIIGGSGITGTDGRFPLTFLSQNLTALMEENRQKVLTLEVTMTDESGFPVSQRAQTVLHPADFVIGIRPESWVQPAGSPFIFSVLTVDWQNQPIADRPLSASFDRIEWVQEWSEVETGAVSYREVVTPVSGADLRTGNNGLATLEFTPQEPGIYRLEVRGEEAVSQALVWVGGSGAAPWPRLPNQQIRLESDRKGYAVGDTAQIFIPNPLKGNTLAWLSVERRGVITDQVLSIGEGGETVNLSIGEAFAPNVFVSVTLLGVNETGKPDFRQGYLELKVKPEAFQLDVRLAAPQSRFEPRQTARLDLQVKDQRGNPLQGEFSVAVVDKAIFALSTPNAPDIFSAFYGDQPLGVFTSCSMAAYIGRIPLLPRGLGGGGGGDASPLPVRSDFRDTAYWVGALETDSSGFARLEFNLPDNLTTWVVLVRGLTRDARVGEAVAEILVSKDLLIRPILPRFVVAGDRVEIGAVVQNNTDASLDVTVRLQSSGLVLENPGLERQALQLSANDRQRVNWWVKVEDVPSASLIFSVEGGGLQDAVMLSNENLPIHRYSTPQSFVTGGILDEAGEVLEVVTLPRSFTPTGGNLRIELSPNLAGSVFSGLEVLEGYPDDFVEVLLSRLAANLSVYQLSRETNFSAPDLSERLQQAIRRDLDRLFEKKQADGGWGWISSEPSDFFLSTYALWVLDQAGAAGFVIEPFQILDVNRFVTASLYTPEMAQETAKLDQLAFAYFVLNQHGRQNPVPPELLRLRGRLNPWGQAFLAMALNSSGDTQSAQTILADLQGGAVRSADGVFWQEEDNSLFRFSNTYASTAIVLMALLDLDPASPLVGDAVRYLTLQRGVQGWLNSYGSGWVLAALSRAVRATGELQGNYSFSATLNGAAIASGEAGGAQSFNTVRADVNITQFPSNRNALRIQRSAGSGRLYYRAILDVGQPVETVQAMDGGIILSRQYYLEGADCRADACSPVTGVNRSMSNPVVQVQLSITVPEDLTYLVVEDYIPAGAEIVNTTLLTTRQGSEQGQNGVVDQDRFLRGWGWWHFSEPRIFDDHIRWVGAYVPAGTYLLTYRLMPLQAGEFRVLPAHAYAYYFPDIQGRTAGMVFKIE</sequence>
<dbReference type="SMART" id="SM01359">
    <property type="entry name" value="A2M_N_2"/>
    <property type="match status" value="1"/>
</dbReference>
<name>A0A0P6X3L9_9CHLR</name>
<evidence type="ECO:0000256" key="2">
    <source>
        <dbReference type="ARBA" id="ARBA00022729"/>
    </source>
</evidence>
<dbReference type="EMBL" id="LGHJ01000017">
    <property type="protein sequence ID" value="KPL74417.1"/>
    <property type="molecule type" value="Genomic_DNA"/>
</dbReference>
<dbReference type="InterPro" id="IPR011625">
    <property type="entry name" value="A2M_N_BRD"/>
</dbReference>
<dbReference type="PANTHER" id="PTHR40094">
    <property type="entry name" value="ALPHA-2-MACROGLOBULIN HOMOLOG"/>
    <property type="match status" value="1"/>
</dbReference>
<evidence type="ECO:0000259" key="4">
    <source>
        <dbReference type="SMART" id="SM01360"/>
    </source>
</evidence>
<accession>A0A0P6X3L9</accession>
<dbReference type="InterPro" id="IPR051802">
    <property type="entry name" value="YfhM-like"/>
</dbReference>
<dbReference type="InterPro" id="IPR001599">
    <property type="entry name" value="Macroglobln_a2"/>
</dbReference>
<dbReference type="InterPro" id="IPR013783">
    <property type="entry name" value="Ig-like_fold"/>
</dbReference>
<evidence type="ECO:0000313" key="5">
    <source>
        <dbReference type="EMBL" id="KPL74417.1"/>
    </source>
</evidence>
<comment type="caution">
    <text evidence="5">The sequence shown here is derived from an EMBL/GenBank/DDBJ whole genome shotgun (WGS) entry which is preliminary data.</text>
</comment>
<dbReference type="Pfam" id="PF13205">
    <property type="entry name" value="Big_5"/>
    <property type="match status" value="2"/>
</dbReference>
<evidence type="ECO:0000256" key="1">
    <source>
        <dbReference type="ARBA" id="ARBA00010556"/>
    </source>
</evidence>
<dbReference type="PATRIC" id="fig|360411.5.peg.2089"/>
<dbReference type="Gene3D" id="2.60.40.1930">
    <property type="match status" value="1"/>
</dbReference>
<dbReference type="Gene3D" id="1.50.10.20">
    <property type="match status" value="1"/>
</dbReference>
<gene>
    <name evidence="5" type="ORF">AC812_11335</name>
</gene>